<feature type="transmembrane region" description="Helical" evidence="9">
    <location>
        <begin position="429"/>
        <end position="448"/>
    </location>
</feature>
<feature type="region of interest" description="Disordered" evidence="8">
    <location>
        <begin position="1"/>
        <end position="34"/>
    </location>
</feature>
<dbReference type="eggNOG" id="KOG1699">
    <property type="taxonomic scope" value="Eukaryota"/>
</dbReference>
<dbReference type="InterPro" id="IPR012419">
    <property type="entry name" value="Cas1_AcylTrans_dom"/>
</dbReference>
<feature type="transmembrane region" description="Helical" evidence="9">
    <location>
        <begin position="391"/>
        <end position="409"/>
    </location>
</feature>
<keyword evidence="5 9" id="KW-1133">Transmembrane helix</keyword>
<sequence>MDSGRLRPARYKQVGQPASRVPPRYRRSADGDDGPPPDVLSIGAVLNVLAVFGVSTLLFLAVGRFLFEDSRDPYKCAAITNEGRWLESSDLKMPPLEHWQPRGCAMHTYTARDIVSCLPDRRILFVGDQSIKSIYFATLDKLSNRTMDHSKTPWERDERITSLGKTTGKDKPMPNLTVEFLWDPYLNSTRLEEELKPWKNGTVDPEYTKNGEYDPPALFIVGAGIWWAQNKISPNPHSDWREAIDRVAGRMRWGPRPTFLGGRDMLLLTPVAHPAWEKLAPAVRGMMNPILAIDMNRYIQQLATIQGLDIVRAWRVAPEDTVDLVVSNHVYNHYVSKGTEDDGIVILRDVARARVDMVLNLRCNDFLRGKGEGVMNSDCCVKHRKPGWVQMLVLLCAVAVLPALRIWRWNNYGSFLDRVGLEPVVLKRIWHLCLALMLCFYADRTPVFNKTQKFWAPSSFWNSIFGVFVASIVLVQRPAETATAKDIESRVFDEWKGVGVAIHLISLYFGGSTVFSTFTLVFVNTVQWSAELLRDARGKRGIYYFAKTLMSINIIVVPVAFMTRSQYILYEIPALYTFWFLVVYATLQVMPRRNWVATYFFLKLTASLMVVGGVLLNDRVSGAFFGTLRMVEIQWDRTAVRILLLPYCYAVYVGMVVGWVYVRVFLVAKEDMLKKFTLAANVIAGWLGLSYAIIKMFGRLDEAWEQRHIIYTIFARIAQFGLLRLSTSFMRRRQSVFLVWLGSLEGAVWAMVNHAWLAGNGSTLLDLGIWSFDDTGILANYAVWTAVFMYFCWGVRDAAEEMVGWIIVEEAVGKEDDKKNDTEVEMIDVTDADEENGHYGNGTGGVIWQRAKSKGNGKGIGLTARLGIVFCSVVLLHLIS</sequence>
<dbReference type="HOGENOM" id="CLU_008003_0_1_1"/>
<feature type="transmembrane region" description="Helical" evidence="9">
    <location>
        <begin position="499"/>
        <end position="523"/>
    </location>
</feature>
<evidence type="ECO:0000256" key="6">
    <source>
        <dbReference type="ARBA" id="ARBA00023136"/>
    </source>
</evidence>
<evidence type="ECO:0000256" key="5">
    <source>
        <dbReference type="ARBA" id="ARBA00022989"/>
    </source>
</evidence>
<evidence type="ECO:0000256" key="7">
    <source>
        <dbReference type="ARBA" id="ARBA00023180"/>
    </source>
</evidence>
<evidence type="ECO:0000256" key="9">
    <source>
        <dbReference type="SAM" id="Phobius"/>
    </source>
</evidence>
<evidence type="ECO:0000256" key="2">
    <source>
        <dbReference type="ARBA" id="ARBA00010666"/>
    </source>
</evidence>
<feature type="transmembrane region" description="Helical" evidence="9">
    <location>
        <begin position="544"/>
        <end position="561"/>
    </location>
</feature>
<name>S8AEK6_DACHA</name>
<keyword evidence="4 9" id="KW-0812">Transmembrane</keyword>
<dbReference type="GO" id="GO:0016740">
    <property type="term" value="F:transferase activity"/>
    <property type="evidence" value="ECO:0007669"/>
    <property type="project" value="UniProtKB-KW"/>
</dbReference>
<dbReference type="OMA" id="PIYIFIR"/>
<feature type="transmembrane region" description="Helical" evidence="9">
    <location>
        <begin position="460"/>
        <end position="479"/>
    </location>
</feature>
<reference evidence="12" key="2">
    <citation type="submission" date="2013-04" db="EMBL/GenBank/DDBJ databases">
        <title>Genomic mechanisms accounting for the adaptation to parasitism in nematode-trapping fungi.</title>
        <authorList>
            <person name="Ahren D.G."/>
        </authorList>
    </citation>
    <scope>NUCLEOTIDE SEQUENCE [LARGE SCALE GENOMIC DNA]</scope>
    <source>
        <strain evidence="12">CBS 200.50</strain>
    </source>
</reference>
<evidence type="ECO:0000256" key="1">
    <source>
        <dbReference type="ARBA" id="ARBA00004141"/>
    </source>
</evidence>
<accession>S8AEK6</accession>
<dbReference type="PANTHER" id="PTHR13533">
    <property type="entry name" value="N-ACETYLNEURAMINATE 9-O-ACETYLTRANSFERASE"/>
    <property type="match status" value="1"/>
</dbReference>
<evidence type="ECO:0000259" key="10">
    <source>
        <dbReference type="Pfam" id="PF07779"/>
    </source>
</evidence>
<evidence type="ECO:0000256" key="4">
    <source>
        <dbReference type="ARBA" id="ARBA00022692"/>
    </source>
</evidence>
<dbReference type="EMBL" id="AQGS01000254">
    <property type="protein sequence ID" value="EPS41329.1"/>
    <property type="molecule type" value="Genomic_DNA"/>
</dbReference>
<feature type="transmembrane region" description="Helical" evidence="9">
    <location>
        <begin position="644"/>
        <end position="666"/>
    </location>
</feature>
<feature type="transmembrane region" description="Helical" evidence="9">
    <location>
        <begin position="678"/>
        <end position="697"/>
    </location>
</feature>
<feature type="transmembrane region" description="Helical" evidence="9">
    <location>
        <begin position="709"/>
        <end position="725"/>
    </location>
</feature>
<dbReference type="GO" id="GO:0005975">
    <property type="term" value="P:carbohydrate metabolic process"/>
    <property type="evidence" value="ECO:0007669"/>
    <property type="project" value="UniProtKB-ARBA"/>
</dbReference>
<feature type="domain" description="Cas1p 10 TM acyl transferase" evidence="10">
    <location>
        <begin position="425"/>
        <end position="809"/>
    </location>
</feature>
<feature type="transmembrane region" description="Helical" evidence="9">
    <location>
        <begin position="859"/>
        <end position="879"/>
    </location>
</feature>
<dbReference type="GO" id="GO:0016020">
    <property type="term" value="C:membrane"/>
    <property type="evidence" value="ECO:0007669"/>
    <property type="project" value="UniProtKB-SubCell"/>
</dbReference>
<feature type="transmembrane region" description="Helical" evidence="9">
    <location>
        <begin position="777"/>
        <end position="795"/>
    </location>
</feature>
<keyword evidence="12" id="KW-1185">Reference proteome</keyword>
<dbReference type="Proteomes" id="UP000015100">
    <property type="component" value="Unassembled WGS sequence"/>
</dbReference>
<keyword evidence="7" id="KW-0325">Glycoprotein</keyword>
<feature type="transmembrane region" description="Helical" evidence="9">
    <location>
        <begin position="737"/>
        <end position="757"/>
    </location>
</feature>
<keyword evidence="6 9" id="KW-0472">Membrane</keyword>
<dbReference type="OrthoDB" id="1932925at2759"/>
<dbReference type="AlphaFoldDB" id="S8AEK6"/>
<dbReference type="GO" id="GO:0005794">
    <property type="term" value="C:Golgi apparatus"/>
    <property type="evidence" value="ECO:0007669"/>
    <property type="project" value="UniProtKB-ARBA"/>
</dbReference>
<comment type="similarity">
    <text evidence="2">Belongs to the PC-esterase family. CASD1 subfamily.</text>
</comment>
<comment type="caution">
    <text evidence="11">The sequence shown here is derived from an EMBL/GenBank/DDBJ whole genome shotgun (WGS) entry which is preliminary data.</text>
</comment>
<evidence type="ECO:0000256" key="8">
    <source>
        <dbReference type="SAM" id="MobiDB-lite"/>
    </source>
</evidence>
<gene>
    <name evidence="11" type="ORF">H072_4851</name>
</gene>
<dbReference type="PANTHER" id="PTHR13533:SF1">
    <property type="entry name" value="N-ACETYLNEURAMINATE 9-O-ACETYLTRANSFERASE"/>
    <property type="match status" value="1"/>
</dbReference>
<proteinExistence type="inferred from homology"/>
<evidence type="ECO:0000256" key="3">
    <source>
        <dbReference type="ARBA" id="ARBA00022679"/>
    </source>
</evidence>
<dbReference type="Pfam" id="PF07779">
    <property type="entry name" value="Cas1_AcylT"/>
    <property type="match status" value="1"/>
</dbReference>
<feature type="transmembrane region" description="Helical" evidence="9">
    <location>
        <begin position="599"/>
        <end position="616"/>
    </location>
</feature>
<comment type="subcellular location">
    <subcellularLocation>
        <location evidence="1">Membrane</location>
        <topology evidence="1">Multi-pass membrane protein</topology>
    </subcellularLocation>
</comment>
<keyword evidence="3" id="KW-0808">Transferase</keyword>
<evidence type="ECO:0000313" key="12">
    <source>
        <dbReference type="Proteomes" id="UP000015100"/>
    </source>
</evidence>
<reference evidence="11 12" key="1">
    <citation type="journal article" date="2013" name="PLoS Genet.">
        <title>Genomic mechanisms accounting for the adaptation to parasitism in nematode-trapping fungi.</title>
        <authorList>
            <person name="Meerupati T."/>
            <person name="Andersson K.M."/>
            <person name="Friman E."/>
            <person name="Kumar D."/>
            <person name="Tunlid A."/>
            <person name="Ahren D."/>
        </authorList>
    </citation>
    <scope>NUCLEOTIDE SEQUENCE [LARGE SCALE GENOMIC DNA]</scope>
    <source>
        <strain evidence="11 12">CBS 200.50</strain>
    </source>
</reference>
<organism evidence="11 12">
    <name type="scientific">Dactylellina haptotyla (strain CBS 200.50)</name>
    <name type="common">Nematode-trapping fungus</name>
    <name type="synonym">Monacrosporium haptotylum</name>
    <dbReference type="NCBI Taxonomy" id="1284197"/>
    <lineage>
        <taxon>Eukaryota</taxon>
        <taxon>Fungi</taxon>
        <taxon>Dikarya</taxon>
        <taxon>Ascomycota</taxon>
        <taxon>Pezizomycotina</taxon>
        <taxon>Orbiliomycetes</taxon>
        <taxon>Orbiliales</taxon>
        <taxon>Orbiliaceae</taxon>
        <taxon>Dactylellina</taxon>
    </lineage>
</organism>
<protein>
    <recommendedName>
        <fullName evidence="10">Cas1p 10 TM acyl transferase domain-containing protein</fullName>
    </recommendedName>
</protein>
<feature type="transmembrane region" description="Helical" evidence="9">
    <location>
        <begin position="567"/>
        <end position="587"/>
    </location>
</feature>
<feature type="transmembrane region" description="Helical" evidence="9">
    <location>
        <begin position="44"/>
        <end position="67"/>
    </location>
</feature>
<evidence type="ECO:0000313" key="11">
    <source>
        <dbReference type="EMBL" id="EPS41329.1"/>
    </source>
</evidence>